<comment type="caution">
    <text evidence="1">The sequence shown here is derived from an EMBL/GenBank/DDBJ whole genome shotgun (WGS) entry which is preliminary data.</text>
</comment>
<reference evidence="2" key="1">
    <citation type="submission" date="2019-03" db="EMBL/GenBank/DDBJ databases">
        <title>Aquabacterium pictum sp.nov., the first bacteriochlorophyll a-containing freshwater bacterium in the genus Aquabacterium of the class Betaproteobacteria.</title>
        <authorList>
            <person name="Hirose S."/>
            <person name="Tank M."/>
            <person name="Hara E."/>
            <person name="Tamaki H."/>
            <person name="Takaichi S."/>
            <person name="Haruta S."/>
            <person name="Hanada S."/>
        </authorList>
    </citation>
    <scope>NUCLEOTIDE SEQUENCE [LARGE SCALE GENOMIC DNA]</scope>
    <source>
        <strain evidence="2">W35</strain>
    </source>
</reference>
<gene>
    <name evidence="1" type="ORF">AQPW35_19450</name>
</gene>
<organism evidence="1 2">
    <name type="scientific">Pseudaquabacterium pictum</name>
    <dbReference type="NCBI Taxonomy" id="2315236"/>
    <lineage>
        <taxon>Bacteria</taxon>
        <taxon>Pseudomonadati</taxon>
        <taxon>Pseudomonadota</taxon>
        <taxon>Betaproteobacteria</taxon>
        <taxon>Burkholderiales</taxon>
        <taxon>Sphaerotilaceae</taxon>
        <taxon>Pseudaquabacterium</taxon>
    </lineage>
</organism>
<dbReference type="AlphaFoldDB" id="A0A480AMQ2"/>
<sequence length="287" mass="31214">MVAGAPARLATSLQLHVDGAHDKGLLCPFGLPVMGTLTAAAQLQTEEDSVGRACLLQSLRQLSQLDCLRSRNGGRSVRLVDPGAEMLDHLMAEGLEIKVRPEQTAKSDTSDWTATARFPSGPIRRLAAPEPFKLVPLFILREEFEGMCRNIGERPLGEFQDSLAQGLKSSDKTLRHALVDATKTTADQRAKARSFEATVGRDTDRGRFSREKRDALIQTYALSLVSAARDLSQTRYALHAEGPLAALADAAVWDGEDARDAWVSGELCYQALKRWSGAQPVVHSSPP</sequence>
<evidence type="ECO:0000313" key="2">
    <source>
        <dbReference type="Proteomes" id="UP000301751"/>
    </source>
</evidence>
<accession>A0A480AMQ2</accession>
<protein>
    <submittedName>
        <fullName evidence="1">Uncharacterized protein</fullName>
    </submittedName>
</protein>
<dbReference type="Proteomes" id="UP000301751">
    <property type="component" value="Unassembled WGS sequence"/>
</dbReference>
<proteinExistence type="predicted"/>
<evidence type="ECO:0000313" key="1">
    <source>
        <dbReference type="EMBL" id="GCL62864.1"/>
    </source>
</evidence>
<keyword evidence="2" id="KW-1185">Reference proteome</keyword>
<dbReference type="EMBL" id="BJCL01000004">
    <property type="protein sequence ID" value="GCL62864.1"/>
    <property type="molecule type" value="Genomic_DNA"/>
</dbReference>
<name>A0A480AMQ2_9BURK</name>